<dbReference type="GO" id="GO:0000140">
    <property type="term" value="F:acylglycerone-phosphate reductase (NADP+) activity"/>
    <property type="evidence" value="ECO:0007669"/>
    <property type="project" value="TreeGrafter"/>
</dbReference>
<dbReference type="PROSITE" id="PS00061">
    <property type="entry name" value="ADH_SHORT"/>
    <property type="match status" value="1"/>
</dbReference>
<keyword evidence="6" id="KW-1185">Reference proteome</keyword>
<keyword evidence="2" id="KW-0521">NADP</keyword>
<evidence type="ECO:0000313" key="5">
    <source>
        <dbReference type="EMBL" id="KAF2114935.1"/>
    </source>
</evidence>
<dbReference type="Gene3D" id="3.40.50.720">
    <property type="entry name" value="NAD(P)-binding Rossmann-like Domain"/>
    <property type="match status" value="1"/>
</dbReference>
<dbReference type="GO" id="GO:0004806">
    <property type="term" value="F:triacylglycerol lipase activity"/>
    <property type="evidence" value="ECO:0007669"/>
    <property type="project" value="TreeGrafter"/>
</dbReference>
<reference evidence="5" key="1">
    <citation type="journal article" date="2020" name="Stud. Mycol.">
        <title>101 Dothideomycetes genomes: a test case for predicting lifestyles and emergence of pathogens.</title>
        <authorList>
            <person name="Haridas S."/>
            <person name="Albert R."/>
            <person name="Binder M."/>
            <person name="Bloem J."/>
            <person name="Labutti K."/>
            <person name="Salamov A."/>
            <person name="Andreopoulos B."/>
            <person name="Baker S."/>
            <person name="Barry K."/>
            <person name="Bills G."/>
            <person name="Bluhm B."/>
            <person name="Cannon C."/>
            <person name="Castanera R."/>
            <person name="Culley D."/>
            <person name="Daum C."/>
            <person name="Ezra D."/>
            <person name="Gonzalez J."/>
            <person name="Henrissat B."/>
            <person name="Kuo A."/>
            <person name="Liang C."/>
            <person name="Lipzen A."/>
            <person name="Lutzoni F."/>
            <person name="Magnuson J."/>
            <person name="Mondo S."/>
            <person name="Nolan M."/>
            <person name="Ohm R."/>
            <person name="Pangilinan J."/>
            <person name="Park H.-J."/>
            <person name="Ramirez L."/>
            <person name="Alfaro M."/>
            <person name="Sun H."/>
            <person name="Tritt A."/>
            <person name="Yoshinaga Y."/>
            <person name="Zwiers L.-H."/>
            <person name="Turgeon B."/>
            <person name="Goodwin S."/>
            <person name="Spatafora J."/>
            <person name="Crous P."/>
            <person name="Grigoriev I."/>
        </authorList>
    </citation>
    <scope>NUCLEOTIDE SEQUENCE</scope>
    <source>
        <strain evidence="5">CBS 627.86</strain>
    </source>
</reference>
<evidence type="ECO:0000256" key="2">
    <source>
        <dbReference type="ARBA" id="ARBA00022857"/>
    </source>
</evidence>
<keyword evidence="3" id="KW-0560">Oxidoreductase</keyword>
<dbReference type="PRINTS" id="PR00080">
    <property type="entry name" value="SDRFAMILY"/>
</dbReference>
<dbReference type="PANTHER" id="PTHR44169:SF6">
    <property type="entry name" value="NADPH-DEPENDENT 1-ACYLDIHYDROXYACETONE PHOSPHATE REDUCTASE"/>
    <property type="match status" value="1"/>
</dbReference>
<dbReference type="GO" id="GO:0006654">
    <property type="term" value="P:phosphatidic acid biosynthetic process"/>
    <property type="evidence" value="ECO:0007669"/>
    <property type="project" value="TreeGrafter"/>
</dbReference>
<evidence type="ECO:0000256" key="1">
    <source>
        <dbReference type="ARBA" id="ARBA00006484"/>
    </source>
</evidence>
<dbReference type="InterPro" id="IPR020904">
    <property type="entry name" value="Sc_DH/Rdtase_CS"/>
</dbReference>
<name>A0A6A5Z6H9_9PLEO</name>
<dbReference type="CDD" id="cd05374">
    <property type="entry name" value="17beta-HSD-like_SDR_c"/>
    <property type="match status" value="1"/>
</dbReference>
<dbReference type="GO" id="GO:0005783">
    <property type="term" value="C:endoplasmic reticulum"/>
    <property type="evidence" value="ECO:0007669"/>
    <property type="project" value="TreeGrafter"/>
</dbReference>
<proteinExistence type="inferred from homology"/>
<dbReference type="OrthoDB" id="2102561at2759"/>
<organism evidence="5 6">
    <name type="scientific">Lophiotrema nucula</name>
    <dbReference type="NCBI Taxonomy" id="690887"/>
    <lineage>
        <taxon>Eukaryota</taxon>
        <taxon>Fungi</taxon>
        <taxon>Dikarya</taxon>
        <taxon>Ascomycota</taxon>
        <taxon>Pezizomycotina</taxon>
        <taxon>Dothideomycetes</taxon>
        <taxon>Pleosporomycetidae</taxon>
        <taxon>Pleosporales</taxon>
        <taxon>Lophiotremataceae</taxon>
        <taxon>Lophiotrema</taxon>
    </lineage>
</organism>
<dbReference type="Proteomes" id="UP000799770">
    <property type="component" value="Unassembled WGS sequence"/>
</dbReference>
<evidence type="ECO:0000313" key="6">
    <source>
        <dbReference type="Proteomes" id="UP000799770"/>
    </source>
</evidence>
<evidence type="ECO:0008006" key="7">
    <source>
        <dbReference type="Google" id="ProtNLM"/>
    </source>
</evidence>
<dbReference type="PANTHER" id="PTHR44169">
    <property type="entry name" value="NADPH-DEPENDENT 1-ACYLDIHYDROXYACETONE PHOSPHATE REDUCTASE"/>
    <property type="match status" value="1"/>
</dbReference>
<sequence>MSPNGAVLITGCSDDGIGSALALAFVRHGYRVFATARSIASMSRLEHLDNITLLELDVTKSIQIKRAVEFVEKESGGKLTYLVNNAGQNRFMPLLDESVEEARKLYDINVFGPLQLVQACSPLMVADRGTIVFISSVSGYLNVPWQGIYAASKRSAEILADNLRVELAPFGIKTVSIVTGAVKTQAHTHYNAWNIPDGSLYASVREDFVKRARGDDGAPRMDPHDYADGVVAKIIANSSAKFWYGASASIVKFAVSWFPTSLLDKYIVKGTGIDKMSVN</sequence>
<dbReference type="PRINTS" id="PR00081">
    <property type="entry name" value="GDHRDH"/>
</dbReference>
<dbReference type="GO" id="GO:0019433">
    <property type="term" value="P:triglyceride catabolic process"/>
    <property type="evidence" value="ECO:0007669"/>
    <property type="project" value="TreeGrafter"/>
</dbReference>
<evidence type="ECO:0000256" key="4">
    <source>
        <dbReference type="RuleBase" id="RU000363"/>
    </source>
</evidence>
<dbReference type="Pfam" id="PF00106">
    <property type="entry name" value="adh_short"/>
    <property type="match status" value="1"/>
</dbReference>
<protein>
    <recommendedName>
        <fullName evidence="7">Hydroxybutyrate dehydrogenase</fullName>
    </recommendedName>
</protein>
<dbReference type="EMBL" id="ML977324">
    <property type="protein sequence ID" value="KAF2114935.1"/>
    <property type="molecule type" value="Genomic_DNA"/>
</dbReference>
<dbReference type="SUPFAM" id="SSF51735">
    <property type="entry name" value="NAD(P)-binding Rossmann-fold domains"/>
    <property type="match status" value="1"/>
</dbReference>
<dbReference type="InterPro" id="IPR002347">
    <property type="entry name" value="SDR_fam"/>
</dbReference>
<dbReference type="GO" id="GO:0005811">
    <property type="term" value="C:lipid droplet"/>
    <property type="evidence" value="ECO:0007669"/>
    <property type="project" value="TreeGrafter"/>
</dbReference>
<evidence type="ECO:0000256" key="3">
    <source>
        <dbReference type="ARBA" id="ARBA00023002"/>
    </source>
</evidence>
<comment type="similarity">
    <text evidence="1 4">Belongs to the short-chain dehydrogenases/reductases (SDR) family.</text>
</comment>
<gene>
    <name evidence="5" type="ORF">BDV96DRAFT_576142</name>
</gene>
<accession>A0A6A5Z6H9</accession>
<dbReference type="AlphaFoldDB" id="A0A6A5Z6H9"/>
<dbReference type="InterPro" id="IPR036291">
    <property type="entry name" value="NAD(P)-bd_dom_sf"/>
</dbReference>